<keyword evidence="1" id="KW-1133">Transmembrane helix</keyword>
<protein>
    <submittedName>
        <fullName evidence="2">DEBR0S3_04016g1_1</fullName>
    </submittedName>
</protein>
<evidence type="ECO:0000256" key="1">
    <source>
        <dbReference type="SAM" id="Phobius"/>
    </source>
</evidence>
<dbReference type="EMBL" id="CABFWN010000003">
    <property type="protein sequence ID" value="VUG18172.1"/>
    <property type="molecule type" value="Genomic_DNA"/>
</dbReference>
<dbReference type="InterPro" id="IPR009305">
    <property type="entry name" value="Mpo1-like"/>
</dbReference>
<dbReference type="PANTHER" id="PTHR28026:SF9">
    <property type="entry name" value="2-HYDROXY-PALMITIC ACID DIOXYGENASE MPO1"/>
    <property type="match status" value="1"/>
</dbReference>
<dbReference type="PANTHER" id="PTHR28026">
    <property type="entry name" value="DUF962 DOMAIN PROTEIN (AFU_ORTHOLOGUE AFUA_8G05310)"/>
    <property type="match status" value="1"/>
</dbReference>
<keyword evidence="1" id="KW-0812">Transmembrane</keyword>
<organism evidence="2 3">
    <name type="scientific">Dekkera bruxellensis</name>
    <name type="common">Brettanomyces custersii</name>
    <dbReference type="NCBI Taxonomy" id="5007"/>
    <lineage>
        <taxon>Eukaryota</taxon>
        <taxon>Fungi</taxon>
        <taxon>Dikarya</taxon>
        <taxon>Ascomycota</taxon>
        <taxon>Saccharomycotina</taxon>
        <taxon>Pichiomycetes</taxon>
        <taxon>Pichiales</taxon>
        <taxon>Pichiaceae</taxon>
        <taxon>Brettanomyces</taxon>
    </lineage>
</organism>
<name>A0A3F2Y7J9_DEKBR</name>
<dbReference type="GO" id="GO:0005783">
    <property type="term" value="C:endoplasmic reticulum"/>
    <property type="evidence" value="ECO:0007669"/>
    <property type="project" value="TreeGrafter"/>
</dbReference>
<accession>A0A3F2Y7J9</accession>
<keyword evidence="3" id="KW-1185">Reference proteome</keyword>
<sequence>MAENPPLFSLNDQLALYKKYHMNPTNIKIHMVCIPQILFSALIMVSYVSFSDLSPYCNLCWTGIAIYEIYYLILDLEAGLIALPFLLGIGLLSNYIHTHFQDGTSAILVGALIVHLANWAAQFYGHFHFEGNAPAVFDNLVQPLVLAPYFVIFEWMFIFKHRLPLKKKILRKVGAQRHPKKNN</sequence>
<keyword evidence="1" id="KW-0472">Membrane</keyword>
<evidence type="ECO:0000313" key="2">
    <source>
        <dbReference type="EMBL" id="VUG18172.1"/>
    </source>
</evidence>
<feature type="transmembrane region" description="Helical" evidence="1">
    <location>
        <begin position="104"/>
        <end position="121"/>
    </location>
</feature>
<gene>
    <name evidence="2" type="ORF">DEBR0S3_04016G</name>
</gene>
<dbReference type="GO" id="GO:0016020">
    <property type="term" value="C:membrane"/>
    <property type="evidence" value="ECO:0007669"/>
    <property type="project" value="GOC"/>
</dbReference>
<dbReference type="GO" id="GO:0046521">
    <property type="term" value="P:sphingoid catabolic process"/>
    <property type="evidence" value="ECO:0007669"/>
    <property type="project" value="TreeGrafter"/>
</dbReference>
<dbReference type="Proteomes" id="UP000478008">
    <property type="component" value="Unassembled WGS sequence"/>
</dbReference>
<reference evidence="2 3" key="1">
    <citation type="submission" date="2019-07" db="EMBL/GenBank/DDBJ databases">
        <authorList>
            <person name="Friedrich A."/>
            <person name="Schacherer J."/>
        </authorList>
    </citation>
    <scope>NUCLEOTIDE SEQUENCE [LARGE SCALE GENOMIC DNA]</scope>
</reference>
<dbReference type="AlphaFoldDB" id="A0A3F2Y7J9"/>
<feature type="transmembrane region" description="Helical" evidence="1">
    <location>
        <begin position="29"/>
        <end position="49"/>
    </location>
</feature>
<proteinExistence type="predicted"/>
<dbReference type="Pfam" id="PF06127">
    <property type="entry name" value="Mpo1-like"/>
    <property type="match status" value="1"/>
</dbReference>
<feature type="transmembrane region" description="Helical" evidence="1">
    <location>
        <begin position="141"/>
        <end position="159"/>
    </location>
</feature>
<evidence type="ECO:0000313" key="3">
    <source>
        <dbReference type="Proteomes" id="UP000478008"/>
    </source>
</evidence>
<feature type="transmembrane region" description="Helical" evidence="1">
    <location>
        <begin position="69"/>
        <end position="92"/>
    </location>
</feature>